<feature type="binding site" evidence="2">
    <location>
        <position position="128"/>
    </location>
    <ligand>
        <name>Mg(2+)</name>
        <dbReference type="ChEBI" id="CHEBI:18420"/>
        <label>1</label>
    </ligand>
</feature>
<feature type="binding site" evidence="2">
    <location>
        <position position="81"/>
    </location>
    <ligand>
        <name>Mg(2+)</name>
        <dbReference type="ChEBI" id="CHEBI:18420"/>
        <label>2</label>
    </ligand>
</feature>
<keyword evidence="2" id="KW-0067">ATP-binding</keyword>
<dbReference type="InterPro" id="IPR006283">
    <property type="entry name" value="ThiL-like"/>
</dbReference>
<feature type="binding site" evidence="2">
    <location>
        <position position="53"/>
    </location>
    <ligand>
        <name>Mg(2+)</name>
        <dbReference type="ChEBI" id="CHEBI:18420"/>
        <label>2</label>
    </ligand>
</feature>
<evidence type="ECO:0000313" key="5">
    <source>
        <dbReference type="EMBL" id="GJH26194.1"/>
    </source>
</evidence>
<comment type="catalytic activity">
    <reaction evidence="2">
        <text>thiamine phosphate + ATP = thiamine diphosphate + ADP</text>
        <dbReference type="Rhea" id="RHEA:15913"/>
        <dbReference type="ChEBI" id="CHEBI:30616"/>
        <dbReference type="ChEBI" id="CHEBI:37575"/>
        <dbReference type="ChEBI" id="CHEBI:58937"/>
        <dbReference type="ChEBI" id="CHEBI:456216"/>
        <dbReference type="EC" id="2.7.4.16"/>
    </reaction>
</comment>
<dbReference type="RefSeq" id="WP_187606056.1">
    <property type="nucleotide sequence ID" value="NZ_BPUS01000005.1"/>
</dbReference>
<dbReference type="InterPro" id="IPR036676">
    <property type="entry name" value="PurM-like_C_sf"/>
</dbReference>
<feature type="binding site" evidence="2">
    <location>
        <begin position="127"/>
        <end position="128"/>
    </location>
    <ligand>
        <name>ATP</name>
        <dbReference type="ChEBI" id="CHEBI:30616"/>
    </ligand>
</feature>
<dbReference type="PIRSF" id="PIRSF005303">
    <property type="entry name" value="Thiam_monoph_kin"/>
    <property type="match status" value="1"/>
</dbReference>
<comment type="pathway">
    <text evidence="2">Cofactor biosynthesis; thiamine diphosphate biosynthesis; thiamine diphosphate from thiamine phosphate: step 1/1.</text>
</comment>
<feature type="binding site" evidence="2">
    <location>
        <position position="152"/>
    </location>
    <ligand>
        <name>ATP</name>
        <dbReference type="ChEBI" id="CHEBI:30616"/>
    </ligand>
</feature>
<dbReference type="GO" id="GO:0000287">
    <property type="term" value="F:magnesium ion binding"/>
    <property type="evidence" value="ECO:0007669"/>
    <property type="project" value="UniProtKB-UniRule"/>
</dbReference>
<comment type="similarity">
    <text evidence="2">Belongs to the thiamine-monophosphate kinase family.</text>
</comment>
<dbReference type="InterPro" id="IPR010918">
    <property type="entry name" value="PurM-like_C_dom"/>
</dbReference>
<dbReference type="InterPro" id="IPR036921">
    <property type="entry name" value="PurM-like_N_sf"/>
</dbReference>
<dbReference type="SUPFAM" id="SSF56042">
    <property type="entry name" value="PurM C-terminal domain-like"/>
    <property type="match status" value="1"/>
</dbReference>
<proteinExistence type="inferred from homology"/>
<keyword evidence="2 5" id="KW-0418">Kinase</keyword>
<evidence type="ECO:0000259" key="4">
    <source>
        <dbReference type="Pfam" id="PF02769"/>
    </source>
</evidence>
<feature type="binding site" evidence="2">
    <location>
        <position position="60"/>
    </location>
    <ligand>
        <name>substrate</name>
    </ligand>
</feature>
<evidence type="ECO:0000256" key="1">
    <source>
        <dbReference type="ARBA" id="ARBA00022977"/>
    </source>
</evidence>
<feature type="binding site" evidence="2">
    <location>
        <position position="268"/>
    </location>
    <ligand>
        <name>substrate</name>
    </ligand>
</feature>
<evidence type="ECO:0000313" key="6">
    <source>
        <dbReference type="Proteomes" id="UP001055111"/>
    </source>
</evidence>
<organism evidence="5 6">
    <name type="scientific">Caballeronia novacaledonica</name>
    <dbReference type="NCBI Taxonomy" id="1544861"/>
    <lineage>
        <taxon>Bacteria</taxon>
        <taxon>Pseudomonadati</taxon>
        <taxon>Pseudomonadota</taxon>
        <taxon>Betaproteobacteria</taxon>
        <taxon>Burkholderiales</taxon>
        <taxon>Burkholderiaceae</taxon>
        <taxon>Caballeronia</taxon>
    </lineage>
</organism>
<dbReference type="GO" id="GO:0009229">
    <property type="term" value="P:thiamine diphosphate biosynthetic process"/>
    <property type="evidence" value="ECO:0007669"/>
    <property type="project" value="UniProtKB-UniRule"/>
</dbReference>
<sequence length="335" mass="34989">MLSEFSLIDRFFARRATAPSPRHDDEAATPLGIGDDCALIAPPAGHQLAISTDMLVEGRHFFADVDPYSLGHKALAVNLSDLAAMGAKPHAFTLALALPRADEAWLEAFSNGLFALAERHDCALIGGDTTSGPLNLCITVFGDVPHGAALRRDAARPGDDIWVSGTLGDARAGLGAIRGEWRAPDGAAAADWKRALERPEPRVALGLALRGVAHAALDISDGLAGDLMHILKRSGVRAVVDADAVPCSDAVRALPDTARRACTLAGGDDYELCFTAPVDGRDTLANIATSVKVPLTRIGTIESSGAPGNACIAWRDASGAPLSLTLQGFDHFHAD</sequence>
<feature type="binding site" evidence="2">
    <location>
        <position position="53"/>
    </location>
    <ligand>
        <name>Mg(2+)</name>
        <dbReference type="ChEBI" id="CHEBI:18420"/>
        <label>1</label>
    </ligand>
</feature>
<feature type="domain" description="PurM-like C-terminal" evidence="4">
    <location>
        <begin position="156"/>
        <end position="304"/>
    </location>
</feature>
<dbReference type="GO" id="GO:0009030">
    <property type="term" value="F:thiamine-phosphate kinase activity"/>
    <property type="evidence" value="ECO:0007669"/>
    <property type="project" value="UniProtKB-UniRule"/>
</dbReference>
<dbReference type="GO" id="GO:0005524">
    <property type="term" value="F:ATP binding"/>
    <property type="evidence" value="ECO:0007669"/>
    <property type="project" value="UniProtKB-UniRule"/>
</dbReference>
<feature type="binding site" evidence="2">
    <location>
        <position position="220"/>
    </location>
    <ligand>
        <name>ATP</name>
        <dbReference type="ChEBI" id="CHEBI:30616"/>
    </ligand>
</feature>
<reference evidence="5" key="1">
    <citation type="submission" date="2022-09" db="EMBL/GenBank/DDBJ databases">
        <title>Isolation and characterization of 3-chlorobenzoate degrading bacteria from soils in Shizuoka.</title>
        <authorList>
            <person name="Ifat A."/>
            <person name="Ogawa N."/>
            <person name="Kimbara K."/>
            <person name="Moriuchi R."/>
            <person name="Dohra H."/>
            <person name="Shintani M."/>
        </authorList>
    </citation>
    <scope>NUCLEOTIDE SEQUENCE</scope>
    <source>
        <strain evidence="5">19CS4-2</strain>
    </source>
</reference>
<comment type="caution">
    <text evidence="5">The sequence shown here is derived from an EMBL/GenBank/DDBJ whole genome shotgun (WGS) entry which is preliminary data.</text>
</comment>
<dbReference type="Pfam" id="PF00586">
    <property type="entry name" value="AIRS"/>
    <property type="match status" value="1"/>
</dbReference>
<feature type="binding site" evidence="2">
    <location>
        <position position="36"/>
    </location>
    <ligand>
        <name>Mg(2+)</name>
        <dbReference type="ChEBI" id="CHEBI:18420"/>
        <label>3</label>
    </ligand>
</feature>
<dbReference type="PANTHER" id="PTHR30270">
    <property type="entry name" value="THIAMINE-MONOPHOSPHATE KINASE"/>
    <property type="match status" value="1"/>
</dbReference>
<comment type="function">
    <text evidence="2">Catalyzes the ATP-dependent phosphorylation of thiamine-monophosphate (TMP) to form thiamine-pyrophosphate (TPP), the active form of vitamin B1.</text>
</comment>
<feature type="binding site" evidence="2">
    <location>
        <position position="329"/>
    </location>
    <ligand>
        <name>substrate</name>
    </ligand>
</feature>
<dbReference type="InterPro" id="IPR016188">
    <property type="entry name" value="PurM-like_N"/>
</dbReference>
<comment type="caution">
    <text evidence="2">Lacks conserved residue(s) required for the propagation of feature annotation.</text>
</comment>
<dbReference type="SUPFAM" id="SSF55326">
    <property type="entry name" value="PurM N-terminal domain-like"/>
    <property type="match status" value="1"/>
</dbReference>
<feature type="domain" description="PurM-like N-terminal" evidence="3">
    <location>
        <begin position="34"/>
        <end position="142"/>
    </location>
</feature>
<dbReference type="CDD" id="cd02194">
    <property type="entry name" value="ThiL"/>
    <property type="match status" value="1"/>
</dbReference>
<keyword evidence="2" id="KW-0808">Transferase</keyword>
<dbReference type="GO" id="GO:0009228">
    <property type="term" value="P:thiamine biosynthetic process"/>
    <property type="evidence" value="ECO:0007669"/>
    <property type="project" value="UniProtKB-KW"/>
</dbReference>
<dbReference type="AlphaFoldDB" id="A0AA37IBK7"/>
<keyword evidence="1 2" id="KW-0784">Thiamine biosynthesis</keyword>
<keyword evidence="2" id="KW-0547">Nucleotide-binding</keyword>
<dbReference type="HAMAP" id="MF_02128">
    <property type="entry name" value="TMP_kinase"/>
    <property type="match status" value="1"/>
</dbReference>
<feature type="binding site" evidence="2">
    <location>
        <position position="52"/>
    </location>
    <ligand>
        <name>Mg(2+)</name>
        <dbReference type="ChEBI" id="CHEBI:18420"/>
        <label>1</label>
    </ligand>
</feature>
<dbReference type="EC" id="2.7.4.16" evidence="2"/>
<dbReference type="EMBL" id="BPUS01000005">
    <property type="protein sequence ID" value="GJH26194.1"/>
    <property type="molecule type" value="Genomic_DNA"/>
</dbReference>
<accession>A0AA37IBK7</accession>
<feature type="binding site" evidence="2">
    <location>
        <position position="81"/>
    </location>
    <ligand>
        <name>Mg(2+)</name>
        <dbReference type="ChEBI" id="CHEBI:18420"/>
        <label>3</label>
    </ligand>
</feature>
<comment type="miscellaneous">
    <text evidence="2">Reaction mechanism of ThiL seems to utilize a direct, inline transfer of the gamma-phosphate of ATP to TMP rather than a phosphorylated enzyme intermediate.</text>
</comment>
<evidence type="ECO:0000256" key="2">
    <source>
        <dbReference type="HAMAP-Rule" id="MF_02128"/>
    </source>
</evidence>
<keyword evidence="2" id="KW-0479">Metal-binding</keyword>
<protein>
    <recommendedName>
        <fullName evidence="2">Thiamine-monophosphate kinase</fullName>
        <shortName evidence="2">TMP kinase</shortName>
        <shortName evidence="2">Thiamine-phosphate kinase</shortName>
        <ecNumber evidence="2">2.7.4.16</ecNumber>
    </recommendedName>
</protein>
<feature type="binding site" evidence="2">
    <location>
        <position position="221"/>
    </location>
    <ligand>
        <name>Mg(2+)</name>
        <dbReference type="ChEBI" id="CHEBI:18420"/>
        <label>5</label>
    </ligand>
</feature>
<dbReference type="Gene3D" id="3.30.1330.10">
    <property type="entry name" value="PurM-like, N-terminal domain"/>
    <property type="match status" value="1"/>
</dbReference>
<dbReference type="Proteomes" id="UP001055111">
    <property type="component" value="Unassembled WGS sequence"/>
</dbReference>
<name>A0AA37IBK7_9BURK</name>
<feature type="binding site" evidence="2">
    <location>
        <position position="218"/>
    </location>
    <ligand>
        <name>Mg(2+)</name>
        <dbReference type="ChEBI" id="CHEBI:18420"/>
        <label>3</label>
    </ligand>
</feature>
<dbReference type="Pfam" id="PF02769">
    <property type="entry name" value="AIRS_C"/>
    <property type="match status" value="1"/>
</dbReference>
<dbReference type="Gene3D" id="3.90.650.10">
    <property type="entry name" value="PurM-like C-terminal domain"/>
    <property type="match status" value="1"/>
</dbReference>
<dbReference type="NCBIfam" id="TIGR01379">
    <property type="entry name" value="thiL"/>
    <property type="match status" value="1"/>
</dbReference>
<evidence type="ECO:0000259" key="3">
    <source>
        <dbReference type="Pfam" id="PF00586"/>
    </source>
</evidence>
<feature type="binding site" evidence="2">
    <location>
        <position position="51"/>
    </location>
    <ligand>
        <name>Mg(2+)</name>
        <dbReference type="ChEBI" id="CHEBI:18420"/>
        <label>4</label>
    </ligand>
</feature>
<gene>
    <name evidence="2 5" type="primary">thiL</name>
    <name evidence="5" type="ORF">CBA19CS42_16780</name>
</gene>
<feature type="binding site" evidence="2">
    <location>
        <position position="81"/>
    </location>
    <ligand>
        <name>Mg(2+)</name>
        <dbReference type="ChEBI" id="CHEBI:18420"/>
        <label>4</label>
    </ligand>
</feature>
<dbReference type="PANTHER" id="PTHR30270:SF0">
    <property type="entry name" value="THIAMINE-MONOPHOSPHATE KINASE"/>
    <property type="match status" value="1"/>
</dbReference>
<feature type="binding site" evidence="2">
    <location>
        <position position="36"/>
    </location>
    <ligand>
        <name>Mg(2+)</name>
        <dbReference type="ChEBI" id="CHEBI:18420"/>
        <label>4</label>
    </ligand>
</feature>
<keyword evidence="2" id="KW-0460">Magnesium</keyword>